<dbReference type="InterPro" id="IPR002575">
    <property type="entry name" value="Aminoglycoside_PTrfase"/>
</dbReference>
<name>A0ABT1ABB0_9PSEU</name>
<keyword evidence="3" id="KW-1185">Reference proteome</keyword>
<dbReference type="Proteomes" id="UP001165283">
    <property type="component" value="Unassembled WGS sequence"/>
</dbReference>
<evidence type="ECO:0000259" key="1">
    <source>
        <dbReference type="Pfam" id="PF01636"/>
    </source>
</evidence>
<organism evidence="2 3">
    <name type="scientific">Pseudonocardia humida</name>
    <dbReference type="NCBI Taxonomy" id="2800819"/>
    <lineage>
        <taxon>Bacteria</taxon>
        <taxon>Bacillati</taxon>
        <taxon>Actinomycetota</taxon>
        <taxon>Actinomycetes</taxon>
        <taxon>Pseudonocardiales</taxon>
        <taxon>Pseudonocardiaceae</taxon>
        <taxon>Pseudonocardia</taxon>
    </lineage>
</organism>
<dbReference type="RefSeq" id="WP_252445656.1">
    <property type="nucleotide sequence ID" value="NZ_JAGSOV010000079.1"/>
</dbReference>
<sequence length="287" mass="30006">MSAPAPPADGAWLPAVRRWAGGPVVVRGRHRLAGGFVADAVQRVDLESAGRVLAVVVKAAGPVEVAAMRALDEVRGVARPRLLAAGPDWIVTPFYPGSPPADDEPVDDEVFATLARVHAHWAGRLPPGVPVVDAAWWAGLCDHIVIAVRSGSARTGDARFVDTARALQRWRDDRRVAAALEALPRTLVHGDPHRGNLLAGPDGTVIIDWGNARAAPAGLDLAVLDAQGAATPAAYTATRSAPGPLESAWATLQVHVQYMGFAAEHLGPARVAEMAATASAALVRLGW</sequence>
<accession>A0ABT1ABB0</accession>
<dbReference type="Gene3D" id="3.90.1200.10">
    <property type="match status" value="1"/>
</dbReference>
<dbReference type="InterPro" id="IPR011009">
    <property type="entry name" value="Kinase-like_dom_sf"/>
</dbReference>
<gene>
    <name evidence="2" type="ORF">KDL28_34845</name>
</gene>
<protein>
    <submittedName>
        <fullName evidence="2">Aminoglycoside phosphotransferase family protein</fullName>
    </submittedName>
</protein>
<dbReference type="Pfam" id="PF01636">
    <property type="entry name" value="APH"/>
    <property type="match status" value="1"/>
</dbReference>
<evidence type="ECO:0000313" key="2">
    <source>
        <dbReference type="EMBL" id="MCO1660251.1"/>
    </source>
</evidence>
<reference evidence="2" key="1">
    <citation type="submission" date="2021-04" db="EMBL/GenBank/DDBJ databases">
        <title>Pseudonocardia sp. nov., isolated from sandy soil of mangrove forest.</title>
        <authorList>
            <person name="Zan Z."/>
            <person name="Huang R."/>
            <person name="Liu W."/>
        </authorList>
    </citation>
    <scope>NUCLEOTIDE SEQUENCE</scope>
    <source>
        <strain evidence="2">S2-4</strain>
    </source>
</reference>
<feature type="domain" description="Aminoglycoside phosphotransferase" evidence="1">
    <location>
        <begin position="61"/>
        <end position="224"/>
    </location>
</feature>
<proteinExistence type="predicted"/>
<dbReference type="EMBL" id="JAGSOV010000079">
    <property type="protein sequence ID" value="MCO1660251.1"/>
    <property type="molecule type" value="Genomic_DNA"/>
</dbReference>
<dbReference type="SUPFAM" id="SSF56112">
    <property type="entry name" value="Protein kinase-like (PK-like)"/>
    <property type="match status" value="1"/>
</dbReference>
<comment type="caution">
    <text evidence="2">The sequence shown here is derived from an EMBL/GenBank/DDBJ whole genome shotgun (WGS) entry which is preliminary data.</text>
</comment>
<evidence type="ECO:0000313" key="3">
    <source>
        <dbReference type="Proteomes" id="UP001165283"/>
    </source>
</evidence>